<name>A0A0R2IBC7_9LACO</name>
<dbReference type="Gene3D" id="1.10.10.10">
    <property type="entry name" value="Winged helix-like DNA-binding domain superfamily/Winged helix DNA-binding domain"/>
    <property type="match status" value="1"/>
</dbReference>
<evidence type="ECO:0000313" key="3">
    <source>
        <dbReference type="EMBL" id="KRN59306.1"/>
    </source>
</evidence>
<evidence type="ECO:0000313" key="4">
    <source>
        <dbReference type="Proteomes" id="UP000050934"/>
    </source>
</evidence>
<proteinExistence type="predicted"/>
<evidence type="ECO:0000259" key="2">
    <source>
        <dbReference type="Pfam" id="PF21906"/>
    </source>
</evidence>
<evidence type="ECO:0000259" key="1">
    <source>
        <dbReference type="Pfam" id="PF00293"/>
    </source>
</evidence>
<dbReference type="PANTHER" id="PTHR43736">
    <property type="entry name" value="ADP-RIBOSE PYROPHOSPHATASE"/>
    <property type="match status" value="1"/>
</dbReference>
<dbReference type="Proteomes" id="UP000050934">
    <property type="component" value="Unassembled WGS sequence"/>
</dbReference>
<reference evidence="3 4" key="1">
    <citation type="journal article" date="2015" name="Genome Announc.">
        <title>Expanding the biotechnology potential of lactobacilli through comparative genomics of 213 strains and associated genera.</title>
        <authorList>
            <person name="Sun Z."/>
            <person name="Harris H.M."/>
            <person name="McCann A."/>
            <person name="Guo C."/>
            <person name="Argimon S."/>
            <person name="Zhang W."/>
            <person name="Yang X."/>
            <person name="Jeffery I.B."/>
            <person name="Cooney J.C."/>
            <person name="Kagawa T.F."/>
            <person name="Liu W."/>
            <person name="Song Y."/>
            <person name="Salvetti E."/>
            <person name="Wrobel A."/>
            <person name="Rasinkangas P."/>
            <person name="Parkhill J."/>
            <person name="Rea M.C."/>
            <person name="O'Sullivan O."/>
            <person name="Ritari J."/>
            <person name="Douillard F.P."/>
            <person name="Paul Ross R."/>
            <person name="Yang R."/>
            <person name="Briner A.E."/>
            <person name="Felis G.E."/>
            <person name="de Vos W.M."/>
            <person name="Barrangou R."/>
            <person name="Klaenhammer T.R."/>
            <person name="Caufield P.W."/>
            <person name="Cui Y."/>
            <person name="Zhang H."/>
            <person name="O'Toole P.W."/>
        </authorList>
    </citation>
    <scope>NUCLEOTIDE SEQUENCE [LARGE SCALE GENOMIC DNA]</scope>
    <source>
        <strain evidence="3 4">DSM 17896</strain>
    </source>
</reference>
<dbReference type="InterPro" id="IPR036388">
    <property type="entry name" value="WH-like_DNA-bd_sf"/>
</dbReference>
<dbReference type="AlphaFoldDB" id="A0A0R2IBC7"/>
<dbReference type="SUPFAM" id="SSF46785">
    <property type="entry name" value="Winged helix' DNA-binding domain"/>
    <property type="match status" value="1"/>
</dbReference>
<dbReference type="PANTHER" id="PTHR43736:SF4">
    <property type="entry name" value="SLR1690 PROTEIN"/>
    <property type="match status" value="1"/>
</dbReference>
<dbReference type="CDD" id="cd18873">
    <property type="entry name" value="NUDIX_NadM_like"/>
    <property type="match status" value="1"/>
</dbReference>
<feature type="domain" description="Nudix hydrolase" evidence="1">
    <location>
        <begin position="32"/>
        <end position="134"/>
    </location>
</feature>
<dbReference type="SUPFAM" id="SSF55811">
    <property type="entry name" value="Nudix"/>
    <property type="match status" value="1"/>
</dbReference>
<keyword evidence="4" id="KW-1185">Reference proteome</keyword>
<gene>
    <name evidence="3" type="ORF">IV45_GL001455</name>
</gene>
<accession>A0A0R2IBC7</accession>
<dbReference type="Pfam" id="PF21906">
    <property type="entry name" value="WHD_NrtR"/>
    <property type="match status" value="1"/>
</dbReference>
<dbReference type="InterPro" id="IPR036390">
    <property type="entry name" value="WH_DNA-bd_sf"/>
</dbReference>
<dbReference type="Pfam" id="PF00293">
    <property type="entry name" value="NUDIX"/>
    <property type="match status" value="1"/>
</dbReference>
<protein>
    <submittedName>
        <fullName evidence="3">Uncharacterized protein</fullName>
    </submittedName>
</protein>
<dbReference type="STRING" id="396268.IV45_GL001455"/>
<dbReference type="EMBL" id="JQBW01000005">
    <property type="protein sequence ID" value="KRN59306.1"/>
    <property type="molecule type" value="Genomic_DNA"/>
</dbReference>
<dbReference type="InterPro" id="IPR015797">
    <property type="entry name" value="NUDIX_hydrolase-like_dom_sf"/>
</dbReference>
<comment type="caution">
    <text evidence="3">The sequence shown here is derived from an EMBL/GenBank/DDBJ whole genome shotgun (WGS) entry which is preliminary data.</text>
</comment>
<dbReference type="Gene3D" id="3.90.79.10">
    <property type="entry name" value="Nucleoside Triphosphate Pyrophosphohydrolase"/>
    <property type="match status" value="1"/>
</dbReference>
<sequence>MGHFIFKGGLKMASEIIARPLVTITNVIWSFNNESHRPQLLLIKRANDPMKNHWALPETLLRSEESADAACIRLIDDKIGLQVPMSCTEQLATFTDPKRAVGTRALALAYMTYLPVTPELHPGYGATDARWFTLIADKGDFVINGHDQEFNLALPANKSGLAFDHPQIIQTAIMRIKNKLDYQPSILRILGPTFTLRQAREVYAAFLQTSADQIDNSNFKKTHQRLFREVGTASMKHSGRPPKLFQLNF</sequence>
<dbReference type="PATRIC" id="fig|396268.3.peg.1476"/>
<dbReference type="InterPro" id="IPR054105">
    <property type="entry name" value="WHD_NrtR"/>
</dbReference>
<organism evidence="3 4">
    <name type="scientific">Limosilactobacillus secaliphilus</name>
    <dbReference type="NCBI Taxonomy" id="396268"/>
    <lineage>
        <taxon>Bacteria</taxon>
        <taxon>Bacillati</taxon>
        <taxon>Bacillota</taxon>
        <taxon>Bacilli</taxon>
        <taxon>Lactobacillales</taxon>
        <taxon>Lactobacillaceae</taxon>
        <taxon>Limosilactobacillus</taxon>
    </lineage>
</organism>
<feature type="domain" description="NrtR DNA-binding winged helix" evidence="2">
    <location>
        <begin position="188"/>
        <end position="247"/>
    </location>
</feature>
<dbReference type="InterPro" id="IPR000086">
    <property type="entry name" value="NUDIX_hydrolase_dom"/>
</dbReference>